<feature type="domain" description="Helix-turn-helix" evidence="2">
    <location>
        <begin position="21"/>
        <end position="79"/>
    </location>
</feature>
<dbReference type="PANTHER" id="PTHR21301:SF10">
    <property type="entry name" value="REVERSE TRANSCRIPTASE DOMAIN-CONTAINING PROTEIN"/>
    <property type="match status" value="1"/>
</dbReference>
<organism evidence="3 4">
    <name type="scientific">Trichuris suis</name>
    <name type="common">pig whipworm</name>
    <dbReference type="NCBI Taxonomy" id="68888"/>
    <lineage>
        <taxon>Eukaryota</taxon>
        <taxon>Metazoa</taxon>
        <taxon>Ecdysozoa</taxon>
        <taxon>Nematoda</taxon>
        <taxon>Enoplea</taxon>
        <taxon>Dorylaimia</taxon>
        <taxon>Trichinellida</taxon>
        <taxon>Trichuridae</taxon>
        <taxon>Trichuris</taxon>
    </lineage>
</organism>
<name>A0A085LW08_9BILA</name>
<sequence length="192" mass="22179">MFTVIRRHPWNVSPADTEVLLYLDFSSHHPRSVMRGILSGMIDRAINLCNPEYLRPELNYIRKIFYINNYSRSFIDRVFQYKLRTRGSVKPSTLHNPCLVIPYVAGFGEKIVRLGRQLGFRVFFKSSPNLRSILRKDTTKIPTNKKTGLVYAVECACSGIYIGETGNTLEHRFKEHINKLTSSKNAKNHSEQ</sequence>
<dbReference type="InterPro" id="IPR058912">
    <property type="entry name" value="HTH_animal"/>
</dbReference>
<gene>
    <name evidence="3" type="ORF">M513_09978</name>
</gene>
<evidence type="ECO:0000259" key="1">
    <source>
        <dbReference type="Pfam" id="PF01541"/>
    </source>
</evidence>
<evidence type="ECO:0000313" key="4">
    <source>
        <dbReference type="Proteomes" id="UP000030764"/>
    </source>
</evidence>
<dbReference type="PANTHER" id="PTHR21301">
    <property type="entry name" value="REVERSE TRANSCRIPTASE"/>
    <property type="match status" value="1"/>
</dbReference>
<accession>A0A085LW08</accession>
<evidence type="ECO:0000313" key="3">
    <source>
        <dbReference type="EMBL" id="KFD49154.1"/>
    </source>
</evidence>
<dbReference type="Pfam" id="PF01541">
    <property type="entry name" value="GIY-YIG"/>
    <property type="match status" value="1"/>
</dbReference>
<dbReference type="InterPro" id="IPR000305">
    <property type="entry name" value="GIY-YIG_endonuc"/>
</dbReference>
<protein>
    <submittedName>
        <fullName evidence="3">Uncharacterized protein</fullName>
    </submittedName>
</protein>
<dbReference type="EMBL" id="KL363277">
    <property type="protein sequence ID" value="KFD49154.1"/>
    <property type="molecule type" value="Genomic_DNA"/>
</dbReference>
<evidence type="ECO:0000259" key="2">
    <source>
        <dbReference type="Pfam" id="PF26215"/>
    </source>
</evidence>
<feature type="domain" description="GIY-YIG" evidence="1">
    <location>
        <begin position="148"/>
        <end position="184"/>
    </location>
</feature>
<dbReference type="Proteomes" id="UP000030764">
    <property type="component" value="Unassembled WGS sequence"/>
</dbReference>
<dbReference type="AlphaFoldDB" id="A0A085LW08"/>
<keyword evidence="4" id="KW-1185">Reference proteome</keyword>
<dbReference type="Pfam" id="PF26215">
    <property type="entry name" value="HTH_animal"/>
    <property type="match status" value="1"/>
</dbReference>
<reference evidence="3 4" key="1">
    <citation type="journal article" date="2014" name="Nat. Genet.">
        <title>Genome and transcriptome of the porcine whipworm Trichuris suis.</title>
        <authorList>
            <person name="Jex A.R."/>
            <person name="Nejsum P."/>
            <person name="Schwarz E.M."/>
            <person name="Hu L."/>
            <person name="Young N.D."/>
            <person name="Hall R.S."/>
            <person name="Korhonen P.K."/>
            <person name="Liao S."/>
            <person name="Thamsborg S."/>
            <person name="Xia J."/>
            <person name="Xu P."/>
            <person name="Wang S."/>
            <person name="Scheerlinck J.P."/>
            <person name="Hofmann A."/>
            <person name="Sternberg P.W."/>
            <person name="Wang J."/>
            <person name="Gasser R.B."/>
        </authorList>
    </citation>
    <scope>NUCLEOTIDE SEQUENCE [LARGE SCALE GENOMIC DNA]</scope>
    <source>
        <strain evidence="3">DCEP-RM93M</strain>
    </source>
</reference>
<proteinExistence type="predicted"/>